<dbReference type="STRING" id="29524.SAMN02745171_01589"/>
<reference evidence="4" key="1">
    <citation type="submission" date="2017-02" db="EMBL/GenBank/DDBJ databases">
        <authorList>
            <person name="Varghese N."/>
            <person name="Submissions S."/>
        </authorList>
    </citation>
    <scope>NUCLEOTIDE SEQUENCE [LARGE SCALE GENOMIC DNA]</scope>
    <source>
        <strain evidence="4">ATCC 51356</strain>
    </source>
</reference>
<feature type="transmembrane region" description="Helical" evidence="2">
    <location>
        <begin position="12"/>
        <end position="30"/>
    </location>
</feature>
<dbReference type="InterPro" id="IPR052724">
    <property type="entry name" value="GT117_domain-containing"/>
</dbReference>
<proteinExistence type="predicted"/>
<feature type="transmembrane region" description="Helical" evidence="2">
    <location>
        <begin position="579"/>
        <end position="600"/>
    </location>
</feature>
<dbReference type="PANTHER" id="PTHR16214:SF3">
    <property type="entry name" value="TRANSMEMBRANE PROTEIN 260"/>
    <property type="match status" value="1"/>
</dbReference>
<dbReference type="Proteomes" id="UP000190121">
    <property type="component" value="Unassembled WGS sequence"/>
</dbReference>
<evidence type="ECO:0000313" key="4">
    <source>
        <dbReference type="Proteomes" id="UP000190121"/>
    </source>
</evidence>
<feature type="transmembrane region" description="Helical" evidence="2">
    <location>
        <begin position="78"/>
        <end position="99"/>
    </location>
</feature>
<dbReference type="AlphaFoldDB" id="A0A1T4PUT5"/>
<keyword evidence="2" id="KW-0472">Membrane</keyword>
<feature type="transmembrane region" description="Helical" evidence="2">
    <location>
        <begin position="269"/>
        <end position="291"/>
    </location>
</feature>
<dbReference type="EMBL" id="FUXE01000021">
    <property type="protein sequence ID" value="SJZ95300.1"/>
    <property type="molecule type" value="Genomic_DNA"/>
</dbReference>
<feature type="transmembrane region" description="Helical" evidence="2">
    <location>
        <begin position="555"/>
        <end position="573"/>
    </location>
</feature>
<gene>
    <name evidence="3" type="ORF">SAMN02745171_01589</name>
</gene>
<evidence type="ECO:0000313" key="3">
    <source>
        <dbReference type="EMBL" id="SJZ95300.1"/>
    </source>
</evidence>
<dbReference type="OrthoDB" id="9807602at2"/>
<name>A0A1T4PUT5_9PORP</name>
<accession>A0A1T4PUT5</accession>
<dbReference type="Pfam" id="PF11028">
    <property type="entry name" value="TMEM260-like"/>
    <property type="match status" value="1"/>
</dbReference>
<feature type="transmembrane region" description="Helical" evidence="2">
    <location>
        <begin position="612"/>
        <end position="636"/>
    </location>
</feature>
<feature type="transmembrane region" description="Helical" evidence="2">
    <location>
        <begin position="126"/>
        <end position="146"/>
    </location>
</feature>
<feature type="transmembrane region" description="Helical" evidence="2">
    <location>
        <begin position="312"/>
        <end position="336"/>
    </location>
</feature>
<feature type="transmembrane region" description="Helical" evidence="2">
    <location>
        <begin position="50"/>
        <end position="66"/>
    </location>
</feature>
<sequence>MEWKVFSRTNRVVGWIVFLVAAVTYLMTIGPSASIWDCAEFILSAHKLEVGHPPGAPFFMLVYNVVSQFTSDSSQVAFYCNATSALLSAFTILFLFWTITHMVRRLLAPGVRSGHTLDGKEAKLSLGRGISILASGVGGALLFTFTDSFWFSAVEAEVYAFSSFFTALVFWLMLEWEDQADKEGSDRWLILIAYFLGLSVGVHLLNLLCIPAMALIYYYKRWKTPTVKGAFMALVISFVTIAVMMYGIVQGVPKLGASIDMFAVNKLGLSFNSGFIAYLIFLLVLFVWSIIEFTRQKSAFRCRLSLFLTSTFMGIPFMTDSLFVWVILIAGLAYVLLGLKRVRLSTLFTLQMSLLSILIGFSSYGVILVRSIAGTPMNQNMPNTALVLKRYLNREQYGTIPLVSGPTFASKMIGREVEKGVWSPAPKNNPEDKDRYIKLYDEEKAVYDKKMFFPRVFSSQPSHIYGYNMWMGRSYDDMSQPTFAQNLRYFFSYQLGYMYWRYFAWNFVGRQNDIQGHGGRINGGVATGLPFIDHMIIGDAKQLPDFITDNKAHNVYYLLPLILGLLGIAFQLMRGVRGAQSFWIIFFFFFMTGIAIILYINQTTGQPRERDYAYVGSFYAFAIWIGFGIAGIYSLLQRVKLSSLPSAAISLVIALLVPLQMATQNWDDHDRSGRTVAADFGYNFLESCEPNAILFCFGDNDTFPLWYAQEVEGVRTDVLTANLSYLSGEWYIDQMRKQSYEAEPMPLQYMTPQFYYPNPFAYVQESGVQLAGSALQRMTQPLPAYGEAILPTNQLIIPLDSTQVLNSFSHFKGMAIPSEMYVSLEGTRVLMRDKMALLDLLQTNNWKRPIHWAKSTPIDDVFANFPDYLSSQGVVYRINPIVTKGTHHEINVDREYDLVMNKYRWFGASNPDIYYDDYIRGTIRYYYRGVLFPSLAQALLQRGDEKRAKEVLEKCFKEINSQAIPYTRADIPLAIACYDAKMTQQANEIAKSILDVNMRTIRWAMELYRGNRAAQSVFLDIYQDGTFENALNAAQTIAIVAHRYKSTIAAPYEKELALYLSAIYGTSQQPLSSGEEAIEETGQPVDNSPQKIQ</sequence>
<keyword evidence="2" id="KW-0812">Transmembrane</keyword>
<evidence type="ECO:0008006" key="5">
    <source>
        <dbReference type="Google" id="ProtNLM"/>
    </source>
</evidence>
<evidence type="ECO:0000256" key="2">
    <source>
        <dbReference type="SAM" id="Phobius"/>
    </source>
</evidence>
<protein>
    <recommendedName>
        <fullName evidence="5">DUF2723 domain-containing protein</fullName>
    </recommendedName>
</protein>
<feature type="region of interest" description="Disordered" evidence="1">
    <location>
        <begin position="1071"/>
        <end position="1093"/>
    </location>
</feature>
<dbReference type="RefSeq" id="WP_078737479.1">
    <property type="nucleotide sequence ID" value="NZ_FUXE01000021.1"/>
</dbReference>
<dbReference type="InterPro" id="IPR021280">
    <property type="entry name" value="TMEM260-like"/>
</dbReference>
<organism evidence="3 4">
    <name type="scientific">Porphyromonas circumdentaria</name>
    <dbReference type="NCBI Taxonomy" id="29524"/>
    <lineage>
        <taxon>Bacteria</taxon>
        <taxon>Pseudomonadati</taxon>
        <taxon>Bacteroidota</taxon>
        <taxon>Bacteroidia</taxon>
        <taxon>Bacteroidales</taxon>
        <taxon>Porphyromonadaceae</taxon>
        <taxon>Porphyromonas</taxon>
    </lineage>
</organism>
<feature type="transmembrane region" description="Helical" evidence="2">
    <location>
        <begin position="188"/>
        <end position="218"/>
    </location>
</feature>
<feature type="compositionally biased region" description="Polar residues" evidence="1">
    <location>
        <begin position="1084"/>
        <end position="1093"/>
    </location>
</feature>
<keyword evidence="4" id="KW-1185">Reference proteome</keyword>
<feature type="transmembrane region" description="Helical" evidence="2">
    <location>
        <begin position="230"/>
        <end position="249"/>
    </location>
</feature>
<keyword evidence="2" id="KW-1133">Transmembrane helix</keyword>
<feature type="transmembrane region" description="Helical" evidence="2">
    <location>
        <begin position="158"/>
        <end position="176"/>
    </location>
</feature>
<evidence type="ECO:0000256" key="1">
    <source>
        <dbReference type="SAM" id="MobiDB-lite"/>
    </source>
</evidence>
<dbReference type="PANTHER" id="PTHR16214">
    <property type="entry name" value="TRANSMEMBRANE PROTEIN 260"/>
    <property type="match status" value="1"/>
</dbReference>
<feature type="transmembrane region" description="Helical" evidence="2">
    <location>
        <begin position="348"/>
        <end position="369"/>
    </location>
</feature>